<feature type="region of interest" description="Disordered" evidence="1">
    <location>
        <begin position="782"/>
        <end position="818"/>
    </location>
</feature>
<feature type="compositionally biased region" description="Polar residues" evidence="1">
    <location>
        <begin position="467"/>
        <end position="485"/>
    </location>
</feature>
<feature type="compositionally biased region" description="Low complexity" evidence="1">
    <location>
        <begin position="66"/>
        <end position="76"/>
    </location>
</feature>
<feature type="compositionally biased region" description="Polar residues" evidence="1">
    <location>
        <begin position="83"/>
        <end position="95"/>
    </location>
</feature>
<feature type="compositionally biased region" description="Low complexity" evidence="1">
    <location>
        <begin position="538"/>
        <end position="576"/>
    </location>
</feature>
<feature type="compositionally biased region" description="Polar residues" evidence="1">
    <location>
        <begin position="524"/>
        <end position="537"/>
    </location>
</feature>
<protein>
    <recommendedName>
        <fullName evidence="4">RGS domain-containing protein</fullName>
    </recommendedName>
</protein>
<accession>A0ABQ8FFQ0</accession>
<dbReference type="Proteomes" id="UP001648503">
    <property type="component" value="Unassembled WGS sequence"/>
</dbReference>
<gene>
    <name evidence="2" type="ORF">BASA50_004604</name>
</gene>
<evidence type="ECO:0000313" key="3">
    <source>
        <dbReference type="Proteomes" id="UP001648503"/>
    </source>
</evidence>
<feature type="compositionally biased region" description="Basic and acidic residues" evidence="1">
    <location>
        <begin position="343"/>
        <end position="355"/>
    </location>
</feature>
<feature type="region of interest" description="Disordered" evidence="1">
    <location>
        <begin position="438"/>
        <end position="616"/>
    </location>
</feature>
<reference evidence="2 3" key="1">
    <citation type="submission" date="2021-02" db="EMBL/GenBank/DDBJ databases">
        <title>Variation within the Batrachochytrium salamandrivorans European outbreak.</title>
        <authorList>
            <person name="Kelly M."/>
            <person name="Pasmans F."/>
            <person name="Shea T.P."/>
            <person name="Munoz J.F."/>
            <person name="Carranza S."/>
            <person name="Cuomo C.A."/>
            <person name="Martel A."/>
        </authorList>
    </citation>
    <scope>NUCLEOTIDE SEQUENCE [LARGE SCALE GENOMIC DNA]</scope>
    <source>
        <strain evidence="2 3">AMFP18/2</strain>
    </source>
</reference>
<feature type="compositionally biased region" description="Polar residues" evidence="1">
    <location>
        <begin position="782"/>
        <end position="792"/>
    </location>
</feature>
<feature type="region of interest" description="Disordered" evidence="1">
    <location>
        <begin position="326"/>
        <end position="404"/>
    </location>
</feature>
<name>A0ABQ8FFQ0_9FUNG</name>
<keyword evidence="3" id="KW-1185">Reference proteome</keyword>
<feature type="compositionally biased region" description="Polar residues" evidence="1">
    <location>
        <begin position="438"/>
        <end position="449"/>
    </location>
</feature>
<evidence type="ECO:0000256" key="1">
    <source>
        <dbReference type="SAM" id="MobiDB-lite"/>
    </source>
</evidence>
<proteinExistence type="predicted"/>
<evidence type="ECO:0000313" key="2">
    <source>
        <dbReference type="EMBL" id="KAH6597253.1"/>
    </source>
</evidence>
<feature type="region of interest" description="Disordered" evidence="1">
    <location>
        <begin position="241"/>
        <end position="275"/>
    </location>
</feature>
<dbReference type="EMBL" id="JAFCIX010000152">
    <property type="protein sequence ID" value="KAH6597253.1"/>
    <property type="molecule type" value="Genomic_DNA"/>
</dbReference>
<organism evidence="2 3">
    <name type="scientific">Batrachochytrium salamandrivorans</name>
    <dbReference type="NCBI Taxonomy" id="1357716"/>
    <lineage>
        <taxon>Eukaryota</taxon>
        <taxon>Fungi</taxon>
        <taxon>Fungi incertae sedis</taxon>
        <taxon>Chytridiomycota</taxon>
        <taxon>Chytridiomycota incertae sedis</taxon>
        <taxon>Chytridiomycetes</taxon>
        <taxon>Rhizophydiales</taxon>
        <taxon>Rhizophydiales incertae sedis</taxon>
        <taxon>Batrachochytrium</taxon>
    </lineage>
</organism>
<sequence>MGQPNAHITKCDDLDMSLKASLHSTLGQAQVEALFHPLSGQSDLESTFQTPNLTIPNGLPLISRRSSSASCNSRNSIPFRPISGTSIPRSNTMTTNSYTPQSFVLARGYGSRVGPVASQMPISNRAPEAEVLDDPPSLHTGLYTHTHGHKTEGSGLATNLQNDIAKQGKTGSVLARLPVNAPLLERPLGRNDISLCVSGSPCAQKNQHNTTVVGNYRARGEATFSARRAGTLLFTAGGSKAETEAGAEVGASPSPPPQPRTRHRSQPDSGLASTLSGKLDAATRNGPLLTTQQSLLNTHSYGTGHVSSVKGGERVALVSPLTYRSIPPKRSQPFQGALGQTKDLPRSHGRPDDGHAINTARPLKSPPHRTSLLHEETAAAAAATRSVTEPFEETRSHLHTQHQLPLGLRESISAPFDTTPPALLQPMRLSATCDLKIQTTGSSDTPQSRSELESTHAPCRSGHKATFQKQRNSMPVSSLSTSPRGNLNHIYTGPLLDQPTRTGRPPSQPELFNGRRTISHTAEESTSSLHQLATNPLSSAVTSSYSSRSGLTCDSGTTSESGGSSLSVVSSENSNSKGLNDGRSLQHLYLRQTSRTRRSLDTADTGQGRSVSPLALFTDVTQSPTTSSPVIVFEHTPPSPVSATMTVDASCPVSIKHLNTFGTSRDQSTEAVSESSPFSARASGRRIRSMLSVSSRWTLNTSMSQSHSQRSFVGLSENSSNSEIYNSNAGIGDQDIVLDNSSAHLSVSRKPSFDQSRMSGWSASPSISMDFSREHHRIPTGSNINLAQSTVPQSDGSSSSSGRQSIRSAMEGLDKSGRLSTRQINTVLRESELCHQQTFSRAKKILINLCTTEEPTDERSDMQGNNAPSGYLKKEGRISRSVSAMQLIASKRGGMDEIQSPNRSAKAPLAFLSAVKERDPKPVAKERTHRWGKLFRLFTIRRQLLIMFLDVIKFTPLELPSDQVTMLWDKIKSDEQNAAARAIAARLRTLISDRDQFMSKKAVDSIEMLISPHVKSFNKYPYQQRRNFCQLINAS</sequence>
<feature type="region of interest" description="Disordered" evidence="1">
    <location>
        <begin position="66"/>
        <end position="95"/>
    </location>
</feature>
<evidence type="ECO:0008006" key="4">
    <source>
        <dbReference type="Google" id="ProtNLM"/>
    </source>
</evidence>
<feature type="compositionally biased region" description="Low complexity" evidence="1">
    <location>
        <begin position="793"/>
        <end position="808"/>
    </location>
</feature>
<comment type="caution">
    <text evidence="2">The sequence shown here is derived from an EMBL/GenBank/DDBJ whole genome shotgun (WGS) entry which is preliminary data.</text>
</comment>